<dbReference type="EMBL" id="FNAS01000002">
    <property type="protein sequence ID" value="SDE05737.1"/>
    <property type="molecule type" value="Genomic_DNA"/>
</dbReference>
<dbReference type="InterPro" id="IPR013324">
    <property type="entry name" value="RNA_pol_sigma_r3/r4-like"/>
</dbReference>
<protein>
    <submittedName>
        <fullName evidence="8">RNA polymerase sigma-70 factor, ECF subfamily</fullName>
    </submittedName>
</protein>
<dbReference type="Pfam" id="PF04542">
    <property type="entry name" value="Sigma70_r2"/>
    <property type="match status" value="1"/>
</dbReference>
<sequence length="178" mass="21196">MKTDFRDIYKKAIHQDRLAQKEIYEIFAPKMLAIAHSYTSNIHDAEDVLMQAFCKAFKKLETCKSAELFPAWLRRIVVNEAISFIRKNKHLLYIDRDISDDTIYDEEMDIEENWDIEDIISEMPLGYKTIFNLFVFEEKKHIEIAQLLNISESTSKSQLMKAKKWLREFLLKHKSNEK</sequence>
<dbReference type="OrthoDB" id="1056775at2"/>
<dbReference type="RefSeq" id="WP_092735904.1">
    <property type="nucleotide sequence ID" value="NZ_FNAS01000002.1"/>
</dbReference>
<proteinExistence type="inferred from homology"/>
<dbReference type="InterPro" id="IPR014284">
    <property type="entry name" value="RNA_pol_sigma-70_dom"/>
</dbReference>
<dbReference type="PANTHER" id="PTHR43133">
    <property type="entry name" value="RNA POLYMERASE ECF-TYPE SIGMA FACTO"/>
    <property type="match status" value="1"/>
</dbReference>
<evidence type="ECO:0000256" key="1">
    <source>
        <dbReference type="ARBA" id="ARBA00010641"/>
    </source>
</evidence>
<feature type="domain" description="RNA polymerase sigma factor 70 region 4 type 2" evidence="7">
    <location>
        <begin position="116"/>
        <end position="166"/>
    </location>
</feature>
<dbReference type="GO" id="GO:0006352">
    <property type="term" value="P:DNA-templated transcription initiation"/>
    <property type="evidence" value="ECO:0007669"/>
    <property type="project" value="InterPro"/>
</dbReference>
<dbReference type="SUPFAM" id="SSF88946">
    <property type="entry name" value="Sigma2 domain of RNA polymerase sigma factors"/>
    <property type="match status" value="1"/>
</dbReference>
<comment type="similarity">
    <text evidence="1">Belongs to the sigma-70 factor family. ECF subfamily.</text>
</comment>
<dbReference type="InterPro" id="IPR013249">
    <property type="entry name" value="RNA_pol_sigma70_r4_t2"/>
</dbReference>
<dbReference type="InterPro" id="IPR007627">
    <property type="entry name" value="RNA_pol_sigma70_r2"/>
</dbReference>
<dbReference type="STRING" id="1071918.SAMN05421544_102199"/>
<dbReference type="PANTHER" id="PTHR43133:SF8">
    <property type="entry name" value="RNA POLYMERASE SIGMA FACTOR HI_1459-RELATED"/>
    <property type="match status" value="1"/>
</dbReference>
<evidence type="ECO:0000313" key="8">
    <source>
        <dbReference type="EMBL" id="SDE05737.1"/>
    </source>
</evidence>
<feature type="domain" description="RNA polymerase sigma-70 region 2" evidence="6">
    <location>
        <begin position="24"/>
        <end position="89"/>
    </location>
</feature>
<dbReference type="AlphaFoldDB" id="A0A1G6ZU40"/>
<keyword evidence="3" id="KW-0731">Sigma factor</keyword>
<dbReference type="GO" id="GO:0016987">
    <property type="term" value="F:sigma factor activity"/>
    <property type="evidence" value="ECO:0007669"/>
    <property type="project" value="UniProtKB-KW"/>
</dbReference>
<reference evidence="8 9" key="1">
    <citation type="submission" date="2016-10" db="EMBL/GenBank/DDBJ databases">
        <authorList>
            <person name="de Groot N.N."/>
        </authorList>
    </citation>
    <scope>NUCLEOTIDE SEQUENCE [LARGE SCALE GENOMIC DNA]</scope>
    <source>
        <strain evidence="8 9">DSM 24015</strain>
    </source>
</reference>
<organism evidence="8 9">
    <name type="scientific">Riemerella columbipharyngis</name>
    <dbReference type="NCBI Taxonomy" id="1071918"/>
    <lineage>
        <taxon>Bacteria</taxon>
        <taxon>Pseudomonadati</taxon>
        <taxon>Bacteroidota</taxon>
        <taxon>Flavobacteriia</taxon>
        <taxon>Flavobacteriales</taxon>
        <taxon>Weeksellaceae</taxon>
        <taxon>Riemerella</taxon>
    </lineage>
</organism>
<evidence type="ECO:0000256" key="5">
    <source>
        <dbReference type="ARBA" id="ARBA00023163"/>
    </source>
</evidence>
<dbReference type="SUPFAM" id="SSF88659">
    <property type="entry name" value="Sigma3 and sigma4 domains of RNA polymerase sigma factors"/>
    <property type="match status" value="1"/>
</dbReference>
<dbReference type="Gene3D" id="1.10.10.10">
    <property type="entry name" value="Winged helix-like DNA-binding domain superfamily/Winged helix DNA-binding domain"/>
    <property type="match status" value="1"/>
</dbReference>
<keyword evidence="9" id="KW-1185">Reference proteome</keyword>
<dbReference type="InterPro" id="IPR036388">
    <property type="entry name" value="WH-like_DNA-bd_sf"/>
</dbReference>
<dbReference type="InterPro" id="IPR039425">
    <property type="entry name" value="RNA_pol_sigma-70-like"/>
</dbReference>
<evidence type="ECO:0000259" key="7">
    <source>
        <dbReference type="Pfam" id="PF08281"/>
    </source>
</evidence>
<dbReference type="GO" id="GO:0003677">
    <property type="term" value="F:DNA binding"/>
    <property type="evidence" value="ECO:0007669"/>
    <property type="project" value="UniProtKB-KW"/>
</dbReference>
<name>A0A1G6ZU40_9FLAO</name>
<dbReference type="NCBIfam" id="TIGR02937">
    <property type="entry name" value="sigma70-ECF"/>
    <property type="match status" value="1"/>
</dbReference>
<keyword evidence="5" id="KW-0804">Transcription</keyword>
<evidence type="ECO:0000256" key="4">
    <source>
        <dbReference type="ARBA" id="ARBA00023125"/>
    </source>
</evidence>
<keyword evidence="2" id="KW-0805">Transcription regulation</keyword>
<dbReference type="Proteomes" id="UP000198517">
    <property type="component" value="Unassembled WGS sequence"/>
</dbReference>
<dbReference type="InterPro" id="IPR013325">
    <property type="entry name" value="RNA_pol_sigma_r2"/>
</dbReference>
<dbReference type="CDD" id="cd06171">
    <property type="entry name" value="Sigma70_r4"/>
    <property type="match status" value="1"/>
</dbReference>
<keyword evidence="4" id="KW-0238">DNA-binding</keyword>
<evidence type="ECO:0000256" key="2">
    <source>
        <dbReference type="ARBA" id="ARBA00023015"/>
    </source>
</evidence>
<dbReference type="Pfam" id="PF08281">
    <property type="entry name" value="Sigma70_r4_2"/>
    <property type="match status" value="1"/>
</dbReference>
<evidence type="ECO:0000313" key="9">
    <source>
        <dbReference type="Proteomes" id="UP000198517"/>
    </source>
</evidence>
<accession>A0A1G6ZU40</accession>
<evidence type="ECO:0000256" key="3">
    <source>
        <dbReference type="ARBA" id="ARBA00023082"/>
    </source>
</evidence>
<evidence type="ECO:0000259" key="6">
    <source>
        <dbReference type="Pfam" id="PF04542"/>
    </source>
</evidence>
<gene>
    <name evidence="8" type="ORF">SAMN05421544_102199</name>
</gene>
<dbReference type="Gene3D" id="1.10.1740.10">
    <property type="match status" value="1"/>
</dbReference>